<dbReference type="RefSeq" id="WP_005011652.1">
    <property type="nucleotide sequence ID" value="NZ_HG422173.1"/>
</dbReference>
<keyword evidence="4" id="KW-1185">Reference proteome</keyword>
<dbReference type="FunCoup" id="M1Z2Z5">
    <property type="interactions" value="177"/>
</dbReference>
<dbReference type="InParanoid" id="M1Z2Z5"/>
<dbReference type="OrthoDB" id="948134at2"/>
<evidence type="ECO:0000313" key="3">
    <source>
        <dbReference type="EMBL" id="CCQ92110.1"/>
    </source>
</evidence>
<dbReference type="EMBL" id="CAQJ01000105">
    <property type="protein sequence ID" value="CCQ92110.1"/>
    <property type="molecule type" value="Genomic_DNA"/>
</dbReference>
<evidence type="ECO:0000256" key="1">
    <source>
        <dbReference type="SAM" id="Phobius"/>
    </source>
</evidence>
<feature type="transmembrane region" description="Helical" evidence="1">
    <location>
        <begin position="102"/>
        <end position="125"/>
    </location>
</feature>
<sequence length="194" mass="21666">MSPETIEGLVADYGYGIVLVGTYFDHYGIPLFLVFGGIAASKDLLNVYGVLLCGFAGGWIADLFLYFLGYKTGLAYWMRFSWVSRMEGAIATTHRMFQTRPAVVVILGRFLFAVSKIIPPFAGMIHYDARRYVAFSFLGNVLFSIVYTAASYYSGPLVMDALKELEWGNVAITICSVLALYFIARRTLRAPRRS</sequence>
<feature type="domain" description="VTT" evidence="2">
    <location>
        <begin position="32"/>
        <end position="152"/>
    </location>
</feature>
<dbReference type="Pfam" id="PF09335">
    <property type="entry name" value="VTT_dom"/>
    <property type="match status" value="1"/>
</dbReference>
<accession>M1Z2Z5</accession>
<evidence type="ECO:0000259" key="2">
    <source>
        <dbReference type="Pfam" id="PF09335"/>
    </source>
</evidence>
<dbReference type="AlphaFoldDB" id="M1Z2Z5"/>
<protein>
    <submittedName>
        <fullName evidence="3">Putative SNARE associated Golgi protein-related protein</fullName>
    </submittedName>
</protein>
<dbReference type="STRING" id="1266370.NITGR_950068"/>
<gene>
    <name evidence="3" type="ORF">NITGR_950068</name>
</gene>
<feature type="transmembrane region" description="Helical" evidence="1">
    <location>
        <begin position="132"/>
        <end position="155"/>
    </location>
</feature>
<feature type="transmembrane region" description="Helical" evidence="1">
    <location>
        <begin position="167"/>
        <end position="184"/>
    </location>
</feature>
<keyword evidence="1" id="KW-0812">Transmembrane</keyword>
<organism evidence="3 4">
    <name type="scientific">Nitrospina gracilis (strain 3/211)</name>
    <dbReference type="NCBI Taxonomy" id="1266370"/>
    <lineage>
        <taxon>Bacteria</taxon>
        <taxon>Pseudomonadati</taxon>
        <taxon>Nitrospinota/Tectimicrobiota group</taxon>
        <taxon>Nitrospinota</taxon>
        <taxon>Nitrospinia</taxon>
        <taxon>Nitrospinales</taxon>
        <taxon>Nitrospinaceae</taxon>
        <taxon>Nitrospina</taxon>
    </lineage>
</organism>
<dbReference type="PANTHER" id="PTHR42709">
    <property type="entry name" value="ALKALINE PHOSPHATASE LIKE PROTEIN"/>
    <property type="match status" value="1"/>
</dbReference>
<reference evidence="3 4" key="1">
    <citation type="journal article" date="2013" name="Front. Microbiol.">
        <title>The genome of Nitrospina gracilis illuminates the metabolism and evolution of the major marine nitrite oxidizer.</title>
        <authorList>
            <person name="Luecker S."/>
            <person name="Nowka B."/>
            <person name="Rattei T."/>
            <person name="Spieck E."/>
            <person name="and Daims H."/>
        </authorList>
    </citation>
    <scope>NUCLEOTIDE SEQUENCE [LARGE SCALE GENOMIC DNA]</scope>
    <source>
        <strain evidence="3 4">3/211</strain>
    </source>
</reference>
<keyword evidence="1" id="KW-0472">Membrane</keyword>
<feature type="transmembrane region" description="Helical" evidence="1">
    <location>
        <begin position="47"/>
        <end position="68"/>
    </location>
</feature>
<keyword evidence="1" id="KW-1133">Transmembrane helix</keyword>
<proteinExistence type="predicted"/>
<comment type="caution">
    <text evidence="3">The sequence shown here is derived from an EMBL/GenBank/DDBJ whole genome shotgun (WGS) entry which is preliminary data.</text>
</comment>
<feature type="transmembrane region" description="Helical" evidence="1">
    <location>
        <begin position="13"/>
        <end position="35"/>
    </location>
</feature>
<dbReference type="PANTHER" id="PTHR42709:SF2">
    <property type="entry name" value="INNER MEMBRANE PROTEIN YOHD"/>
    <property type="match status" value="1"/>
</dbReference>
<dbReference type="HOGENOM" id="CLU_1401198_0_0_0"/>
<dbReference type="InterPro" id="IPR032816">
    <property type="entry name" value="VTT_dom"/>
</dbReference>
<dbReference type="GO" id="GO:0005886">
    <property type="term" value="C:plasma membrane"/>
    <property type="evidence" value="ECO:0007669"/>
    <property type="project" value="TreeGrafter"/>
</dbReference>
<name>M1Z2Z5_NITG3</name>
<dbReference type="InterPro" id="IPR051311">
    <property type="entry name" value="DedA_domain"/>
</dbReference>
<dbReference type="Proteomes" id="UP000011704">
    <property type="component" value="Unassembled WGS sequence"/>
</dbReference>
<evidence type="ECO:0000313" key="4">
    <source>
        <dbReference type="Proteomes" id="UP000011704"/>
    </source>
</evidence>